<dbReference type="PROSITE" id="PS51089">
    <property type="entry name" value="HP"/>
    <property type="match status" value="1"/>
</dbReference>
<dbReference type="EMBL" id="CACVBM020001673">
    <property type="protein sequence ID" value="CAA7057149.1"/>
    <property type="molecule type" value="Genomic_DNA"/>
</dbReference>
<gene>
    <name evidence="3" type="ORF">MERR_LOCUS44385</name>
</gene>
<dbReference type="GO" id="GO:0003779">
    <property type="term" value="F:actin binding"/>
    <property type="evidence" value="ECO:0007669"/>
    <property type="project" value="InterPro"/>
</dbReference>
<dbReference type="SMART" id="SM00153">
    <property type="entry name" value="VHP"/>
    <property type="match status" value="1"/>
</dbReference>
<feature type="region of interest" description="Disordered" evidence="1">
    <location>
        <begin position="62"/>
        <end position="135"/>
    </location>
</feature>
<dbReference type="InterPro" id="IPR003128">
    <property type="entry name" value="Villin_headpiece"/>
</dbReference>
<feature type="compositionally biased region" description="Basic and acidic residues" evidence="1">
    <location>
        <begin position="82"/>
        <end position="106"/>
    </location>
</feature>
<dbReference type="Gene3D" id="1.10.950.10">
    <property type="entry name" value="Villin headpiece domain"/>
    <property type="match status" value="1"/>
</dbReference>
<feature type="region of interest" description="Disordered" evidence="1">
    <location>
        <begin position="29"/>
        <end position="50"/>
    </location>
</feature>
<organism evidence="3 4">
    <name type="scientific">Microthlaspi erraticum</name>
    <dbReference type="NCBI Taxonomy" id="1685480"/>
    <lineage>
        <taxon>Eukaryota</taxon>
        <taxon>Viridiplantae</taxon>
        <taxon>Streptophyta</taxon>
        <taxon>Embryophyta</taxon>
        <taxon>Tracheophyta</taxon>
        <taxon>Spermatophyta</taxon>
        <taxon>Magnoliopsida</taxon>
        <taxon>eudicotyledons</taxon>
        <taxon>Gunneridae</taxon>
        <taxon>Pentapetalae</taxon>
        <taxon>rosids</taxon>
        <taxon>malvids</taxon>
        <taxon>Brassicales</taxon>
        <taxon>Brassicaceae</taxon>
        <taxon>Coluteocarpeae</taxon>
        <taxon>Microthlaspi</taxon>
    </lineage>
</organism>
<reference evidence="3" key="1">
    <citation type="submission" date="2020-01" db="EMBL/GenBank/DDBJ databases">
        <authorList>
            <person name="Mishra B."/>
        </authorList>
    </citation>
    <scope>NUCLEOTIDE SEQUENCE [LARGE SCALE GENOMIC DNA]</scope>
</reference>
<dbReference type="GO" id="GO:0007010">
    <property type="term" value="P:cytoskeleton organization"/>
    <property type="evidence" value="ECO:0007669"/>
    <property type="project" value="InterPro"/>
</dbReference>
<dbReference type="OrthoDB" id="1746725at2759"/>
<feature type="domain" description="HP" evidence="2">
    <location>
        <begin position="124"/>
        <end position="189"/>
    </location>
</feature>
<feature type="compositionally biased region" description="Low complexity" evidence="1">
    <location>
        <begin position="70"/>
        <end position="81"/>
    </location>
</feature>
<feature type="compositionally biased region" description="Acidic residues" evidence="1">
    <location>
        <begin position="107"/>
        <end position="123"/>
    </location>
</feature>
<sequence>MLPSTIIYHQCMHPLKCLIRKQFHPQVNGSSHKVACTPPRPVGTSQASQRAAAVAALSQVLVAEKKKSPDTSPTRRSTSSNRSDDNPPTEAKDEADASEEAGHETKEEEEEVSAAVEQEETQEPESGVTFSYEQLRAKSENPVTGIDYKRREAYLIEEEFQSVFGMEKETFNNLPRWKQDLLKKKLGLF</sequence>
<dbReference type="Pfam" id="PF02209">
    <property type="entry name" value="VHP"/>
    <property type="match status" value="1"/>
</dbReference>
<dbReference type="AlphaFoldDB" id="A0A6D2KVA9"/>
<dbReference type="SUPFAM" id="SSF47050">
    <property type="entry name" value="VHP, Villin headpiece domain"/>
    <property type="match status" value="1"/>
</dbReference>
<evidence type="ECO:0000313" key="4">
    <source>
        <dbReference type="Proteomes" id="UP000467841"/>
    </source>
</evidence>
<dbReference type="InterPro" id="IPR036886">
    <property type="entry name" value="Villin_headpiece_dom_sf"/>
</dbReference>
<name>A0A6D2KVA9_9BRAS</name>
<comment type="caution">
    <text evidence="3">The sequence shown here is derived from an EMBL/GenBank/DDBJ whole genome shotgun (WGS) entry which is preliminary data.</text>
</comment>
<proteinExistence type="predicted"/>
<evidence type="ECO:0000313" key="3">
    <source>
        <dbReference type="EMBL" id="CAA7057149.1"/>
    </source>
</evidence>
<accession>A0A6D2KVA9</accession>
<dbReference type="Proteomes" id="UP000467841">
    <property type="component" value="Unassembled WGS sequence"/>
</dbReference>
<evidence type="ECO:0000256" key="1">
    <source>
        <dbReference type="SAM" id="MobiDB-lite"/>
    </source>
</evidence>
<keyword evidence="4" id="KW-1185">Reference proteome</keyword>
<evidence type="ECO:0000259" key="2">
    <source>
        <dbReference type="PROSITE" id="PS51089"/>
    </source>
</evidence>
<protein>
    <recommendedName>
        <fullName evidence="2">HP domain-containing protein</fullName>
    </recommendedName>
</protein>